<dbReference type="EMBL" id="CP017754">
    <property type="protein sequence ID" value="AOZ05900.1"/>
    <property type="molecule type" value="Genomic_DNA"/>
</dbReference>
<dbReference type="RefSeq" id="WP_071069007.1">
    <property type="nucleotide sequence ID" value="NZ_CP017754.1"/>
</dbReference>
<reference evidence="2 3" key="1">
    <citation type="submission" date="2016-10" db="EMBL/GenBank/DDBJ databases">
        <title>Complete genome sequences of three Cupriavidus strains isolated from various Malaysian environments.</title>
        <authorList>
            <person name="Abdullah A.A.-A."/>
            <person name="Shafie N.A.H."/>
            <person name="Lau N.S."/>
        </authorList>
    </citation>
    <scope>NUCLEOTIDE SEQUENCE [LARGE SCALE GENOMIC DNA]</scope>
    <source>
        <strain evidence="2 3">USMAA1020</strain>
    </source>
</reference>
<accession>A0ABN4TK79</accession>
<gene>
    <name evidence="2" type="ORF">BKK80_08750</name>
</gene>
<dbReference type="Pfam" id="PF12728">
    <property type="entry name" value="HTH_17"/>
    <property type="match status" value="1"/>
</dbReference>
<name>A0ABN4TK79_9BURK</name>
<feature type="domain" description="Helix-turn-helix" evidence="1">
    <location>
        <begin position="98"/>
        <end position="147"/>
    </location>
</feature>
<protein>
    <recommendedName>
        <fullName evidence="1">Helix-turn-helix domain-containing protein</fullName>
    </recommendedName>
</protein>
<keyword evidence="3" id="KW-1185">Reference proteome</keyword>
<dbReference type="InterPro" id="IPR041657">
    <property type="entry name" value="HTH_17"/>
</dbReference>
<sequence>MTTTAPSTPLTVKQAAQALGVSDGRVMQLLQSGVLTLMNPTTAQTRSKHHLDPARVEALRAQRAANKRDPAVVEARRLARIAERRRIDKLRQALARGLMTMADAARELGVSPQRAYQLVNAGRLPTVLIDGRRLVRREELDAVKARRARG</sequence>
<organism evidence="2 3">
    <name type="scientific">Cupriavidus malaysiensis</name>
    <dbReference type="NCBI Taxonomy" id="367825"/>
    <lineage>
        <taxon>Bacteria</taxon>
        <taxon>Pseudomonadati</taxon>
        <taxon>Pseudomonadota</taxon>
        <taxon>Betaproteobacteria</taxon>
        <taxon>Burkholderiales</taxon>
        <taxon>Burkholderiaceae</taxon>
        <taxon>Cupriavidus</taxon>
    </lineage>
</organism>
<evidence type="ECO:0000313" key="3">
    <source>
        <dbReference type="Proteomes" id="UP000177515"/>
    </source>
</evidence>
<evidence type="ECO:0000259" key="1">
    <source>
        <dbReference type="Pfam" id="PF12728"/>
    </source>
</evidence>
<proteinExistence type="predicted"/>
<evidence type="ECO:0000313" key="2">
    <source>
        <dbReference type="EMBL" id="AOZ05900.1"/>
    </source>
</evidence>
<dbReference type="Proteomes" id="UP000177515">
    <property type="component" value="Chromosome 1"/>
</dbReference>